<dbReference type="Pfam" id="PF07980">
    <property type="entry name" value="SusD_RagB"/>
    <property type="match status" value="1"/>
</dbReference>
<reference evidence="8 9" key="1">
    <citation type="submission" date="2018-09" db="EMBL/GenBank/DDBJ databases">
        <title>Genome sequencing of strain 6GH32-13.</title>
        <authorList>
            <person name="Weon H.-Y."/>
            <person name="Heo J."/>
            <person name="Kwon S.-W."/>
        </authorList>
    </citation>
    <scope>NUCLEOTIDE SEQUENCE [LARGE SCALE GENOMIC DNA]</scope>
    <source>
        <strain evidence="8 9">5GH32-13</strain>
    </source>
</reference>
<evidence type="ECO:0000256" key="3">
    <source>
        <dbReference type="ARBA" id="ARBA00022729"/>
    </source>
</evidence>
<name>A0A3B7MRL6_9BACT</name>
<dbReference type="GO" id="GO:0009279">
    <property type="term" value="C:cell outer membrane"/>
    <property type="evidence" value="ECO:0007669"/>
    <property type="project" value="UniProtKB-SubCell"/>
</dbReference>
<dbReference type="InterPro" id="IPR011990">
    <property type="entry name" value="TPR-like_helical_dom_sf"/>
</dbReference>
<comment type="similarity">
    <text evidence="2">Belongs to the SusD family.</text>
</comment>
<feature type="domain" description="SusD-like N-terminal" evidence="7">
    <location>
        <begin position="26"/>
        <end position="232"/>
    </location>
</feature>
<keyword evidence="4" id="KW-0472">Membrane</keyword>
<dbReference type="Proteomes" id="UP000263900">
    <property type="component" value="Chromosome"/>
</dbReference>
<accession>A0A3B7MRL6</accession>
<organism evidence="8 9">
    <name type="scientific">Paraflavitalea soli</name>
    <dbReference type="NCBI Taxonomy" id="2315862"/>
    <lineage>
        <taxon>Bacteria</taxon>
        <taxon>Pseudomonadati</taxon>
        <taxon>Bacteroidota</taxon>
        <taxon>Chitinophagia</taxon>
        <taxon>Chitinophagales</taxon>
        <taxon>Chitinophagaceae</taxon>
        <taxon>Paraflavitalea</taxon>
    </lineage>
</organism>
<evidence type="ECO:0000259" key="6">
    <source>
        <dbReference type="Pfam" id="PF07980"/>
    </source>
</evidence>
<dbReference type="Gene3D" id="1.25.40.390">
    <property type="match status" value="2"/>
</dbReference>
<feature type="domain" description="RagB/SusD" evidence="6">
    <location>
        <begin position="344"/>
        <end position="415"/>
    </location>
</feature>
<dbReference type="InterPro" id="IPR012944">
    <property type="entry name" value="SusD_RagB_dom"/>
</dbReference>
<comment type="subcellular location">
    <subcellularLocation>
        <location evidence="1">Cell outer membrane</location>
    </subcellularLocation>
</comment>
<evidence type="ECO:0000256" key="1">
    <source>
        <dbReference type="ARBA" id="ARBA00004442"/>
    </source>
</evidence>
<dbReference type="OrthoDB" id="653598at2"/>
<dbReference type="EMBL" id="CP032157">
    <property type="protein sequence ID" value="AXY75616.1"/>
    <property type="molecule type" value="Genomic_DNA"/>
</dbReference>
<evidence type="ECO:0000256" key="4">
    <source>
        <dbReference type="ARBA" id="ARBA00023136"/>
    </source>
</evidence>
<dbReference type="RefSeq" id="WP_119051497.1">
    <property type="nucleotide sequence ID" value="NZ_CP032157.1"/>
</dbReference>
<dbReference type="SUPFAM" id="SSF48452">
    <property type="entry name" value="TPR-like"/>
    <property type="match status" value="1"/>
</dbReference>
<proteinExistence type="inferred from homology"/>
<keyword evidence="9" id="KW-1185">Reference proteome</keyword>
<keyword evidence="5" id="KW-0998">Cell outer membrane</keyword>
<dbReference type="KEGG" id="pseg:D3H65_17255"/>
<dbReference type="InterPro" id="IPR033985">
    <property type="entry name" value="SusD-like_N"/>
</dbReference>
<evidence type="ECO:0000313" key="9">
    <source>
        <dbReference type="Proteomes" id="UP000263900"/>
    </source>
</evidence>
<evidence type="ECO:0000259" key="7">
    <source>
        <dbReference type="Pfam" id="PF14322"/>
    </source>
</evidence>
<evidence type="ECO:0000256" key="2">
    <source>
        <dbReference type="ARBA" id="ARBA00006275"/>
    </source>
</evidence>
<dbReference type="Pfam" id="PF14322">
    <property type="entry name" value="SusD-like_3"/>
    <property type="match status" value="1"/>
</dbReference>
<keyword evidence="3" id="KW-0732">Signal</keyword>
<dbReference type="PROSITE" id="PS51257">
    <property type="entry name" value="PROKAR_LIPOPROTEIN"/>
    <property type="match status" value="1"/>
</dbReference>
<sequence>MNSIQKLYRVLCIAALAMAISCHKKEFLEAKPDSDLFVPTTLEDCQALLDNEDIMNETPVLGELSADNFYLPYAFWRGLNTKEKNAYRWLPATFDGLTGDISDWNAPYKQVFYANVILEALSHLPITAANEGNWRAIKGAALFARAHAFYQVAQVFAPVYNPNSPGEKLGIPLRLTPGVDEKSVRSSVHQTYSRILTDLLEAGSLLPAEIPFNNRNRSSRPAAFALLARTYLSMDNYPRAKVYADSCLLLHNTLIRYDTLNTQINNPFNKFNIETIYQSRFVTTNVLRGITVSNCIVDTNLYRSYAANDLRSVIFYRIHSSGNINPKIGYTGINQLFTGLATDEVYLIRAECLARMGHVQEAMDDLNALLKNRWRANSFVPFAAATADIALQKIMEERRKELPFRGLRWTDLRRLNKNGANITLKRMLDNPYQLAPGDLRYTLLFPPDVMNLSNMEQNPR</sequence>
<dbReference type="AlphaFoldDB" id="A0A3B7MRL6"/>
<protein>
    <submittedName>
        <fullName evidence="8">RagB/SusD family nutrient uptake outer membrane protein</fullName>
    </submittedName>
</protein>
<evidence type="ECO:0000313" key="8">
    <source>
        <dbReference type="EMBL" id="AXY75616.1"/>
    </source>
</evidence>
<gene>
    <name evidence="8" type="ORF">D3H65_17255</name>
</gene>
<evidence type="ECO:0000256" key="5">
    <source>
        <dbReference type="ARBA" id="ARBA00023237"/>
    </source>
</evidence>